<dbReference type="GO" id="GO:0015036">
    <property type="term" value="F:disulfide oxidoreductase activity"/>
    <property type="evidence" value="ECO:0007669"/>
    <property type="project" value="InterPro"/>
</dbReference>
<evidence type="ECO:0000256" key="5">
    <source>
        <dbReference type="ARBA" id="ARBA00023014"/>
    </source>
</evidence>
<dbReference type="Pfam" id="PF00462">
    <property type="entry name" value="Glutaredoxin"/>
    <property type="match status" value="1"/>
</dbReference>
<dbReference type="PROSITE" id="PS51354">
    <property type="entry name" value="GLUTAREDOXIN_2"/>
    <property type="match status" value="1"/>
</dbReference>
<dbReference type="Proteomes" id="UP000218775">
    <property type="component" value="Unassembled WGS sequence"/>
</dbReference>
<dbReference type="GO" id="GO:0046872">
    <property type="term" value="F:metal ion binding"/>
    <property type="evidence" value="ECO:0007669"/>
    <property type="project" value="UniProtKB-KW"/>
</dbReference>
<evidence type="ECO:0000256" key="7">
    <source>
        <dbReference type="PIRNR" id="PIRNR005894"/>
    </source>
</evidence>
<dbReference type="CDD" id="cd03028">
    <property type="entry name" value="GRX_PICOT_like"/>
    <property type="match status" value="1"/>
</dbReference>
<dbReference type="GO" id="GO:0051537">
    <property type="term" value="F:2 iron, 2 sulfur cluster binding"/>
    <property type="evidence" value="ECO:0007669"/>
    <property type="project" value="UniProtKB-KW"/>
</dbReference>
<keyword evidence="2 8" id="KW-0001">2Fe-2S</keyword>
<proteinExistence type="inferred from homology"/>
<evidence type="ECO:0000256" key="3">
    <source>
        <dbReference type="ARBA" id="ARBA00022723"/>
    </source>
</evidence>
<dbReference type="FunFam" id="3.40.30.10:FF:000005">
    <property type="entry name" value="Glutaredoxin 5"/>
    <property type="match status" value="1"/>
</dbReference>
<feature type="domain" description="Glutaredoxin" evidence="9">
    <location>
        <begin position="19"/>
        <end position="83"/>
    </location>
</feature>
<comment type="similarity">
    <text evidence="1 7">Belongs to the glutaredoxin family. Monothiol subfamily.</text>
</comment>
<evidence type="ECO:0000256" key="6">
    <source>
        <dbReference type="ARBA" id="ARBA00023284"/>
    </source>
</evidence>
<keyword evidence="5 8" id="KW-0411">Iron-sulfur</keyword>
<keyword evidence="4 8" id="KW-0408">Iron</keyword>
<comment type="caution">
    <text evidence="10">The sequence shown here is derived from an EMBL/GenBank/DDBJ whole genome shotgun (WGS) entry which is preliminary data.</text>
</comment>
<sequence length="107" mass="11839">MTNPTTLETIAKDIKNHRVILFMKGSKLMPVCGFSAQVVNILNKHSVPYETRNVLTDDSLRSNIKTFSDWPTIPQLYIDETFIGGCDIICQLDEAGDLAPLLKGASV</sequence>
<evidence type="ECO:0000259" key="9">
    <source>
        <dbReference type="Pfam" id="PF00462"/>
    </source>
</evidence>
<dbReference type="InterPro" id="IPR033658">
    <property type="entry name" value="GRX_PICOT-like"/>
</dbReference>
<accession>A0A2A4X6Y7</accession>
<organism evidence="10 11">
    <name type="scientific">Aerophobetes bacterium</name>
    <dbReference type="NCBI Taxonomy" id="2030807"/>
    <lineage>
        <taxon>Bacteria</taxon>
        <taxon>Candidatus Aerophobota</taxon>
    </lineage>
</organism>
<dbReference type="AlphaFoldDB" id="A0A2A4X6Y7"/>
<dbReference type="Gene3D" id="3.40.30.10">
    <property type="entry name" value="Glutaredoxin"/>
    <property type="match status" value="1"/>
</dbReference>
<gene>
    <name evidence="10" type="primary">grxD</name>
    <name evidence="10" type="ORF">COB21_01930</name>
</gene>
<dbReference type="InterPro" id="IPR004480">
    <property type="entry name" value="Monothiol_GRX-rel"/>
</dbReference>
<evidence type="ECO:0000313" key="11">
    <source>
        <dbReference type="Proteomes" id="UP000218775"/>
    </source>
</evidence>
<evidence type="ECO:0000256" key="4">
    <source>
        <dbReference type="ARBA" id="ARBA00023004"/>
    </source>
</evidence>
<keyword evidence="3 8" id="KW-0479">Metal-binding</keyword>
<dbReference type="InterPro" id="IPR014434">
    <property type="entry name" value="Monothiol_GRX"/>
</dbReference>
<protein>
    <recommendedName>
        <fullName evidence="7">Glutaredoxin</fullName>
    </recommendedName>
</protein>
<dbReference type="PIRSF" id="PIRSF005894">
    <property type="entry name" value="Monothiol_GRX"/>
    <property type="match status" value="1"/>
</dbReference>
<evidence type="ECO:0000256" key="2">
    <source>
        <dbReference type="ARBA" id="ARBA00022714"/>
    </source>
</evidence>
<reference evidence="11" key="1">
    <citation type="submission" date="2017-08" db="EMBL/GenBank/DDBJ databases">
        <title>A dynamic microbial community with high functional redundancy inhabits the cold, oxic subseafloor aquifer.</title>
        <authorList>
            <person name="Tully B.J."/>
            <person name="Wheat C.G."/>
            <person name="Glazer B.T."/>
            <person name="Huber J.A."/>
        </authorList>
    </citation>
    <scope>NUCLEOTIDE SEQUENCE [LARGE SCALE GENOMIC DNA]</scope>
</reference>
<dbReference type="PANTHER" id="PTHR10293">
    <property type="entry name" value="GLUTAREDOXIN FAMILY MEMBER"/>
    <property type="match status" value="1"/>
</dbReference>
<evidence type="ECO:0000256" key="1">
    <source>
        <dbReference type="ARBA" id="ARBA00009630"/>
    </source>
</evidence>
<feature type="binding site" evidence="8">
    <location>
        <position position="32"/>
    </location>
    <ligand>
        <name>[2Fe-2S] cluster</name>
        <dbReference type="ChEBI" id="CHEBI:190135"/>
        <note>ligand shared between dimeric partners</note>
    </ligand>
</feature>
<dbReference type="EMBL" id="NVUK01000009">
    <property type="protein sequence ID" value="PCI78071.1"/>
    <property type="molecule type" value="Genomic_DNA"/>
</dbReference>
<dbReference type="SUPFAM" id="SSF52833">
    <property type="entry name" value="Thioredoxin-like"/>
    <property type="match status" value="1"/>
</dbReference>
<evidence type="ECO:0000313" key="10">
    <source>
        <dbReference type="EMBL" id="PCI78071.1"/>
    </source>
</evidence>
<dbReference type="InterPro" id="IPR002109">
    <property type="entry name" value="Glutaredoxin"/>
</dbReference>
<name>A0A2A4X6Y7_UNCAE</name>
<keyword evidence="6" id="KW-0676">Redox-active center</keyword>
<dbReference type="NCBIfam" id="TIGR00365">
    <property type="entry name" value="Grx4 family monothiol glutaredoxin"/>
    <property type="match status" value="1"/>
</dbReference>
<evidence type="ECO:0000256" key="8">
    <source>
        <dbReference type="PIRSR" id="PIRSR005894-2"/>
    </source>
</evidence>
<dbReference type="InterPro" id="IPR036249">
    <property type="entry name" value="Thioredoxin-like_sf"/>
</dbReference>
<dbReference type="PANTHER" id="PTHR10293:SF16">
    <property type="entry name" value="GLUTAREDOXIN-RELATED PROTEIN 5, MITOCHONDRIAL"/>
    <property type="match status" value="1"/>
</dbReference>